<dbReference type="EMBL" id="CP068108">
    <property type="protein sequence ID" value="QQT98685.1"/>
    <property type="molecule type" value="Genomic_DNA"/>
</dbReference>
<dbReference type="Pfam" id="PF00106">
    <property type="entry name" value="adh_short"/>
    <property type="match status" value="1"/>
</dbReference>
<dbReference type="AlphaFoldDB" id="A0A9Q6ZAE2"/>
<evidence type="ECO:0000313" key="1">
    <source>
        <dbReference type="EMBL" id="QQT98685.1"/>
    </source>
</evidence>
<proteinExistence type="predicted"/>
<name>A0A9Q6ZAE2_MYROD</name>
<dbReference type="PANTHER" id="PTHR45458:SF1">
    <property type="entry name" value="SHORT CHAIN DEHYDROGENASE"/>
    <property type="match status" value="1"/>
</dbReference>
<dbReference type="PRINTS" id="PR00081">
    <property type="entry name" value="GDHRDH"/>
</dbReference>
<dbReference type="InterPro" id="IPR052184">
    <property type="entry name" value="SDR_enzymes"/>
</dbReference>
<gene>
    <name evidence="1" type="ORF">I6I88_10670</name>
</gene>
<evidence type="ECO:0000313" key="2">
    <source>
        <dbReference type="Proteomes" id="UP000596202"/>
    </source>
</evidence>
<accession>A0A9Q6ZAE2</accession>
<sequence length="238" mass="26027">MMAKKYLIYGISKGLGRALAQAIPQEQDVVFGVSRSKPTDAKDNLVWIQADLSQPTEAVSAVEAIVGDTPLDYLIYNVGIWEQEAFSDAYDFEQSSTAEIVQIIQTNITACILSLHAFLKNLKGSENAKIILIGSTWGLENHKGKEVAFSTSKFALRGMVHALRETLREHAIGISILNLGYLATECDYTVSPEQVIEETAGALIPLTDVLAAIRFILSTSKATCVKEIDMPAMQDFNV</sequence>
<dbReference type="GO" id="GO:0016616">
    <property type="term" value="F:oxidoreductase activity, acting on the CH-OH group of donors, NAD or NADP as acceptor"/>
    <property type="evidence" value="ECO:0007669"/>
    <property type="project" value="TreeGrafter"/>
</dbReference>
<dbReference type="InterPro" id="IPR036291">
    <property type="entry name" value="NAD(P)-bd_dom_sf"/>
</dbReference>
<dbReference type="Gene3D" id="3.40.50.720">
    <property type="entry name" value="NAD(P)-binding Rossmann-like Domain"/>
    <property type="match status" value="1"/>
</dbReference>
<protein>
    <submittedName>
        <fullName evidence="1">SDR family oxidoreductase</fullName>
    </submittedName>
</protein>
<dbReference type="InterPro" id="IPR002347">
    <property type="entry name" value="SDR_fam"/>
</dbReference>
<reference evidence="1 2" key="1">
    <citation type="submission" date="2021-01" db="EMBL/GenBank/DDBJ databases">
        <title>FDA dAtabase for Regulatory Grade micrObial Sequences (FDA-ARGOS): Supporting development and validation of Infectious Disease Dx tests.</title>
        <authorList>
            <person name="Sproer C."/>
            <person name="Gronow S."/>
            <person name="Severitt S."/>
            <person name="Schroder I."/>
            <person name="Tallon L."/>
            <person name="Sadzewicz L."/>
            <person name="Zhao X."/>
            <person name="Boylan J."/>
            <person name="Ott S."/>
            <person name="Bowen H."/>
            <person name="Vavikolanu K."/>
            <person name="Mehta A."/>
            <person name="Aluvathingal J."/>
            <person name="Nadendla S."/>
            <person name="Lowell S."/>
            <person name="Myers T."/>
            <person name="Yan Y."/>
            <person name="Sichtig H."/>
        </authorList>
    </citation>
    <scope>NUCLEOTIDE SEQUENCE [LARGE SCALE GENOMIC DNA]</scope>
    <source>
        <strain evidence="1 2">FDAARGOS_1131</strain>
    </source>
</reference>
<dbReference type="SUPFAM" id="SSF51735">
    <property type="entry name" value="NAD(P)-binding Rossmann-fold domains"/>
    <property type="match status" value="1"/>
</dbReference>
<dbReference type="Proteomes" id="UP000596202">
    <property type="component" value="Chromosome"/>
</dbReference>
<dbReference type="PANTHER" id="PTHR45458">
    <property type="entry name" value="SHORT-CHAIN DEHYDROGENASE/REDUCTASE SDR"/>
    <property type="match status" value="1"/>
</dbReference>
<organism evidence="1 2">
    <name type="scientific">Myroides odoratus</name>
    <name type="common">Flavobacterium odoratum</name>
    <dbReference type="NCBI Taxonomy" id="256"/>
    <lineage>
        <taxon>Bacteria</taxon>
        <taxon>Pseudomonadati</taxon>
        <taxon>Bacteroidota</taxon>
        <taxon>Flavobacteriia</taxon>
        <taxon>Flavobacteriales</taxon>
        <taxon>Flavobacteriaceae</taxon>
        <taxon>Myroides</taxon>
    </lineage>
</organism>
<dbReference type="CDD" id="cd05233">
    <property type="entry name" value="SDR_c"/>
    <property type="match status" value="1"/>
</dbReference>